<feature type="transmembrane region" description="Helical" evidence="1">
    <location>
        <begin position="45"/>
        <end position="69"/>
    </location>
</feature>
<feature type="transmembrane region" description="Helical" evidence="1">
    <location>
        <begin position="185"/>
        <end position="203"/>
    </location>
</feature>
<evidence type="ECO:0000313" key="2">
    <source>
        <dbReference type="EMBL" id="MFD2732815.1"/>
    </source>
</evidence>
<protein>
    <recommendedName>
        <fullName evidence="4">Tryptophan-rich sensory protein</fullName>
    </recommendedName>
</protein>
<keyword evidence="1" id="KW-0472">Membrane</keyword>
<organism evidence="2 3">
    <name type="scientific">Pedobacter alpinus</name>
    <dbReference type="NCBI Taxonomy" id="1590643"/>
    <lineage>
        <taxon>Bacteria</taxon>
        <taxon>Pseudomonadati</taxon>
        <taxon>Bacteroidota</taxon>
        <taxon>Sphingobacteriia</taxon>
        <taxon>Sphingobacteriales</taxon>
        <taxon>Sphingobacteriaceae</taxon>
        <taxon>Pedobacter</taxon>
    </lineage>
</organism>
<reference evidence="3" key="1">
    <citation type="journal article" date="2019" name="Int. J. Syst. Evol. Microbiol.">
        <title>The Global Catalogue of Microorganisms (GCM) 10K type strain sequencing project: providing services to taxonomists for standard genome sequencing and annotation.</title>
        <authorList>
            <consortium name="The Broad Institute Genomics Platform"/>
            <consortium name="The Broad Institute Genome Sequencing Center for Infectious Disease"/>
            <person name="Wu L."/>
            <person name="Ma J."/>
        </authorList>
    </citation>
    <scope>NUCLEOTIDE SEQUENCE [LARGE SCALE GENOMIC DNA]</scope>
    <source>
        <strain evidence="3">KCTC 42456</strain>
    </source>
</reference>
<evidence type="ECO:0000256" key="1">
    <source>
        <dbReference type="SAM" id="Phobius"/>
    </source>
</evidence>
<sequence length="269" mass="30621">MKKVKTLAILNLIFFGIAFTVSNLSQLKIFGGVTNKTISDKYDTIFTPAGVTFAIWGVIYLALFGFTIYKLIQSDRTDAHASVSQDIYRIGYLFIINNIATTLWVFAFTYEYLFLSVVLIFIQLFSLLKIFINLNLFDNNRLFTNKLFTQFPLTIYFAWICVASIANTSLYLISIGWDGFGIAPSLWAIIMIIVTIVLSVFIVKFKRNPFFGLVVIWALYGIVLKRTAVDEIAYSNVILTAWIGIGVLSMLTLFQFYKIATYKKHELNA</sequence>
<dbReference type="RefSeq" id="WP_379046890.1">
    <property type="nucleotide sequence ID" value="NZ_JBHSKW010000063.1"/>
</dbReference>
<evidence type="ECO:0008006" key="4">
    <source>
        <dbReference type="Google" id="ProtNLM"/>
    </source>
</evidence>
<evidence type="ECO:0000313" key="3">
    <source>
        <dbReference type="Proteomes" id="UP001597546"/>
    </source>
</evidence>
<dbReference type="PANTHER" id="PTHR33802">
    <property type="entry name" value="SI:CH211-161H7.5-RELATED"/>
    <property type="match status" value="1"/>
</dbReference>
<proteinExistence type="predicted"/>
<feature type="transmembrane region" description="Helical" evidence="1">
    <location>
        <begin position="7"/>
        <end position="25"/>
    </location>
</feature>
<feature type="transmembrane region" description="Helical" evidence="1">
    <location>
        <begin position="90"/>
        <end position="107"/>
    </location>
</feature>
<feature type="transmembrane region" description="Helical" evidence="1">
    <location>
        <begin position="153"/>
        <end position="173"/>
    </location>
</feature>
<dbReference type="EMBL" id="JBHULV010000047">
    <property type="protein sequence ID" value="MFD2732815.1"/>
    <property type="molecule type" value="Genomic_DNA"/>
</dbReference>
<feature type="transmembrane region" description="Helical" evidence="1">
    <location>
        <begin position="113"/>
        <end position="132"/>
    </location>
</feature>
<feature type="transmembrane region" description="Helical" evidence="1">
    <location>
        <begin position="210"/>
        <end position="228"/>
    </location>
</feature>
<keyword evidence="1" id="KW-0812">Transmembrane</keyword>
<keyword evidence="3" id="KW-1185">Reference proteome</keyword>
<gene>
    <name evidence="2" type="ORF">ACFSSE_13985</name>
</gene>
<name>A0ABW5TWC0_9SPHI</name>
<accession>A0ABW5TWC0</accession>
<keyword evidence="1" id="KW-1133">Transmembrane helix</keyword>
<dbReference type="PANTHER" id="PTHR33802:SF1">
    <property type="entry name" value="XK-RELATED PROTEIN"/>
    <property type="match status" value="1"/>
</dbReference>
<feature type="transmembrane region" description="Helical" evidence="1">
    <location>
        <begin position="234"/>
        <end position="257"/>
    </location>
</feature>
<dbReference type="Proteomes" id="UP001597546">
    <property type="component" value="Unassembled WGS sequence"/>
</dbReference>
<comment type="caution">
    <text evidence="2">The sequence shown here is derived from an EMBL/GenBank/DDBJ whole genome shotgun (WGS) entry which is preliminary data.</text>
</comment>